<dbReference type="InterPro" id="IPR004378">
    <property type="entry name" value="F420H2_quin_Rdtase"/>
</dbReference>
<dbReference type="Pfam" id="PF04075">
    <property type="entry name" value="F420H2_quin_red"/>
    <property type="match status" value="1"/>
</dbReference>
<evidence type="ECO:0000256" key="1">
    <source>
        <dbReference type="ARBA" id="ARBA00008710"/>
    </source>
</evidence>
<dbReference type="PANTHER" id="PTHR39428:SF1">
    <property type="entry name" value="F420H(2)-DEPENDENT QUINONE REDUCTASE RV1261C"/>
    <property type="match status" value="1"/>
</dbReference>
<evidence type="ECO:0000313" key="4">
    <source>
        <dbReference type="Proteomes" id="UP000680206"/>
    </source>
</evidence>
<keyword evidence="4" id="KW-1185">Reference proteome</keyword>
<dbReference type="InterPro" id="IPR012349">
    <property type="entry name" value="Split_barrel_FMN-bd"/>
</dbReference>
<organism evidence="3 4">
    <name type="scientific">Actinomadura violacea</name>
    <dbReference type="NCBI Taxonomy" id="2819934"/>
    <lineage>
        <taxon>Bacteria</taxon>
        <taxon>Bacillati</taxon>
        <taxon>Actinomycetota</taxon>
        <taxon>Actinomycetes</taxon>
        <taxon>Streptosporangiales</taxon>
        <taxon>Thermomonosporaceae</taxon>
        <taxon>Actinomadura</taxon>
    </lineage>
</organism>
<protein>
    <submittedName>
        <fullName evidence="3">Nitroreductase family deazaflavin-dependent oxidoreductase</fullName>
    </submittedName>
</protein>
<name>A0ABS3S7Z4_9ACTN</name>
<proteinExistence type="inferred from homology"/>
<sequence length="162" mass="17801">MAQPTLIQRTLGPVFQRISGAGWFAKVGPKIVPRVDRALHKLTGGRAMLGQLLVPSLVLTTTGAVSGLRRQTPLACLPDGDGWLVVGSNFGREKHPAWTGNLIKNPDAEVSFRGAATAVTAHLLDDAERAEAWPRLTAVWPVYDRYVERADRQLRVFRLTPR</sequence>
<evidence type="ECO:0000313" key="3">
    <source>
        <dbReference type="EMBL" id="MBO2465118.1"/>
    </source>
</evidence>
<dbReference type="EMBL" id="JAGEPF010000042">
    <property type="protein sequence ID" value="MBO2465118.1"/>
    <property type="molecule type" value="Genomic_DNA"/>
</dbReference>
<comment type="caution">
    <text evidence="3">The sequence shown here is derived from an EMBL/GenBank/DDBJ whole genome shotgun (WGS) entry which is preliminary data.</text>
</comment>
<dbReference type="Gene3D" id="2.30.110.10">
    <property type="entry name" value="Electron Transport, Fmn-binding Protein, Chain A"/>
    <property type="match status" value="1"/>
</dbReference>
<dbReference type="PANTHER" id="PTHR39428">
    <property type="entry name" value="F420H(2)-DEPENDENT QUINONE REDUCTASE RV1261C"/>
    <property type="match status" value="1"/>
</dbReference>
<reference evidence="3 4" key="1">
    <citation type="submission" date="2021-03" db="EMBL/GenBank/DDBJ databases">
        <title>Actinomadura violae sp. nov., isolated from lichen in Thailand.</title>
        <authorList>
            <person name="Kanchanasin P."/>
            <person name="Saeng-In P."/>
            <person name="Phongsopitanun W."/>
            <person name="Yuki M."/>
            <person name="Kudo T."/>
            <person name="Ohkuma M."/>
            <person name="Tanasupawat S."/>
        </authorList>
    </citation>
    <scope>NUCLEOTIDE SEQUENCE [LARGE SCALE GENOMIC DNA]</scope>
    <source>
        <strain evidence="3 4">LCR2-06</strain>
    </source>
</reference>
<comment type="catalytic activity">
    <reaction evidence="2">
        <text>oxidized coenzyme F420-(gamma-L-Glu)(n) + a quinol + H(+) = reduced coenzyme F420-(gamma-L-Glu)(n) + a quinone</text>
        <dbReference type="Rhea" id="RHEA:39663"/>
        <dbReference type="Rhea" id="RHEA-COMP:12939"/>
        <dbReference type="Rhea" id="RHEA-COMP:14378"/>
        <dbReference type="ChEBI" id="CHEBI:15378"/>
        <dbReference type="ChEBI" id="CHEBI:24646"/>
        <dbReference type="ChEBI" id="CHEBI:132124"/>
        <dbReference type="ChEBI" id="CHEBI:133980"/>
        <dbReference type="ChEBI" id="CHEBI:139511"/>
    </reaction>
</comment>
<dbReference type="Proteomes" id="UP000680206">
    <property type="component" value="Unassembled WGS sequence"/>
</dbReference>
<comment type="similarity">
    <text evidence="1">Belongs to the F420H(2)-dependent quinone reductase family.</text>
</comment>
<evidence type="ECO:0000256" key="2">
    <source>
        <dbReference type="ARBA" id="ARBA00049106"/>
    </source>
</evidence>
<accession>A0ABS3S7Z4</accession>
<dbReference type="NCBIfam" id="TIGR00026">
    <property type="entry name" value="hi_GC_TIGR00026"/>
    <property type="match status" value="1"/>
</dbReference>
<dbReference type="SUPFAM" id="SSF50475">
    <property type="entry name" value="FMN-binding split barrel"/>
    <property type="match status" value="1"/>
</dbReference>
<gene>
    <name evidence="3" type="ORF">J4709_46905</name>
</gene>